<feature type="transmembrane region" description="Helical" evidence="21">
    <location>
        <begin position="21"/>
        <end position="44"/>
    </location>
</feature>
<dbReference type="EC" id="2.4.99.28" evidence="19"/>
<evidence type="ECO:0000313" key="22">
    <source>
        <dbReference type="EMBL" id="OSM07061.1"/>
    </source>
</evidence>
<evidence type="ECO:0000256" key="4">
    <source>
        <dbReference type="ARBA" id="ARBA00022618"/>
    </source>
</evidence>
<evidence type="ECO:0000256" key="20">
    <source>
        <dbReference type="ARBA" id="ARBA00049902"/>
    </source>
</evidence>
<keyword evidence="6" id="KW-0808">Transferase</keyword>
<comment type="similarity">
    <text evidence="16">Belongs to the SEDS family. FtsW subfamily.</text>
</comment>
<dbReference type="GO" id="GO:0008955">
    <property type="term" value="F:peptidoglycan glycosyltransferase activity"/>
    <property type="evidence" value="ECO:0007669"/>
    <property type="project" value="UniProtKB-EC"/>
</dbReference>
<dbReference type="GO" id="GO:0008360">
    <property type="term" value="P:regulation of cell shape"/>
    <property type="evidence" value="ECO:0007669"/>
    <property type="project" value="UniProtKB-KW"/>
</dbReference>
<dbReference type="EMBL" id="LVJN01000015">
    <property type="protein sequence ID" value="OSM07061.1"/>
    <property type="molecule type" value="Genomic_DNA"/>
</dbReference>
<keyword evidence="5" id="KW-0328">Glycosyltransferase</keyword>
<feature type="transmembrane region" description="Helical" evidence="21">
    <location>
        <begin position="64"/>
        <end position="82"/>
    </location>
</feature>
<evidence type="ECO:0000256" key="19">
    <source>
        <dbReference type="ARBA" id="ARBA00044770"/>
    </source>
</evidence>
<dbReference type="GO" id="GO:0071555">
    <property type="term" value="P:cell wall organization"/>
    <property type="evidence" value="ECO:0007669"/>
    <property type="project" value="UniProtKB-KW"/>
</dbReference>
<keyword evidence="23" id="KW-1185">Reference proteome</keyword>
<evidence type="ECO:0000256" key="6">
    <source>
        <dbReference type="ARBA" id="ARBA00022679"/>
    </source>
</evidence>
<keyword evidence="12" id="KW-0131">Cell cycle</keyword>
<dbReference type="InterPro" id="IPR001182">
    <property type="entry name" value="FtsW/RodA"/>
</dbReference>
<comment type="pathway">
    <text evidence="2">Cell wall biogenesis; peptidoglycan biosynthesis.</text>
</comment>
<dbReference type="GO" id="GO:0032153">
    <property type="term" value="C:cell division site"/>
    <property type="evidence" value="ECO:0007669"/>
    <property type="project" value="TreeGrafter"/>
</dbReference>
<dbReference type="GO" id="GO:0009252">
    <property type="term" value="P:peptidoglycan biosynthetic process"/>
    <property type="evidence" value="ECO:0007669"/>
    <property type="project" value="UniProtKB-KW"/>
</dbReference>
<comment type="catalytic activity">
    <reaction evidence="20">
        <text>[GlcNAc-(1-&gt;4)-Mur2Ac(oyl-L-Ala-gamma-D-Glu-L-Lys-D-Ala-D-Ala)](n)-di-trans,octa-cis-undecaprenyl diphosphate + beta-D-GlcNAc-(1-&gt;4)-Mur2Ac(oyl-L-Ala-gamma-D-Glu-L-Lys-D-Ala-D-Ala)-di-trans,octa-cis-undecaprenyl diphosphate = [GlcNAc-(1-&gt;4)-Mur2Ac(oyl-L-Ala-gamma-D-Glu-L-Lys-D-Ala-D-Ala)](n+1)-di-trans,octa-cis-undecaprenyl diphosphate + di-trans,octa-cis-undecaprenyl diphosphate + H(+)</text>
        <dbReference type="Rhea" id="RHEA:23708"/>
        <dbReference type="Rhea" id="RHEA-COMP:9602"/>
        <dbReference type="Rhea" id="RHEA-COMP:9603"/>
        <dbReference type="ChEBI" id="CHEBI:15378"/>
        <dbReference type="ChEBI" id="CHEBI:58405"/>
        <dbReference type="ChEBI" id="CHEBI:60033"/>
        <dbReference type="ChEBI" id="CHEBI:78435"/>
        <dbReference type="EC" id="2.4.99.28"/>
    </reaction>
</comment>
<feature type="transmembrane region" description="Helical" evidence="21">
    <location>
        <begin position="91"/>
        <end position="110"/>
    </location>
</feature>
<feature type="transmembrane region" description="Helical" evidence="21">
    <location>
        <begin position="278"/>
        <end position="305"/>
    </location>
</feature>
<evidence type="ECO:0000256" key="21">
    <source>
        <dbReference type="SAM" id="Phobius"/>
    </source>
</evidence>
<name>A0A1Y2K8J6_9PROT</name>
<keyword evidence="9" id="KW-0573">Peptidoglycan synthesis</keyword>
<feature type="transmembrane region" description="Helical" evidence="21">
    <location>
        <begin position="201"/>
        <end position="224"/>
    </location>
</feature>
<evidence type="ECO:0000256" key="1">
    <source>
        <dbReference type="ARBA" id="ARBA00004651"/>
    </source>
</evidence>
<dbReference type="PANTHER" id="PTHR30474">
    <property type="entry name" value="CELL CYCLE PROTEIN"/>
    <property type="match status" value="1"/>
</dbReference>
<dbReference type="Pfam" id="PF01098">
    <property type="entry name" value="FTSW_RODA_SPOVE"/>
    <property type="match status" value="1"/>
</dbReference>
<keyword evidence="11 21" id="KW-0472">Membrane</keyword>
<keyword evidence="7 21" id="KW-0812">Transmembrane</keyword>
<feature type="transmembrane region" description="Helical" evidence="21">
    <location>
        <begin position="353"/>
        <end position="374"/>
    </location>
</feature>
<evidence type="ECO:0000256" key="15">
    <source>
        <dbReference type="ARBA" id="ARBA00033270"/>
    </source>
</evidence>
<evidence type="ECO:0000256" key="7">
    <source>
        <dbReference type="ARBA" id="ARBA00022692"/>
    </source>
</evidence>
<dbReference type="PANTHER" id="PTHR30474:SF2">
    <property type="entry name" value="PEPTIDOGLYCAN GLYCOSYLTRANSFERASE FTSW-RELATED"/>
    <property type="match status" value="1"/>
</dbReference>
<dbReference type="GO" id="GO:0051301">
    <property type="term" value="P:cell division"/>
    <property type="evidence" value="ECO:0007669"/>
    <property type="project" value="UniProtKB-KW"/>
</dbReference>
<dbReference type="InterPro" id="IPR018365">
    <property type="entry name" value="Cell_cycle_FtsW-rel_CS"/>
</dbReference>
<dbReference type="PROSITE" id="PS00428">
    <property type="entry name" value="FTSW_RODA_SPOVE"/>
    <property type="match status" value="1"/>
</dbReference>
<comment type="caution">
    <text evidence="22">The sequence shown here is derived from an EMBL/GenBank/DDBJ whole genome shotgun (WGS) entry which is preliminary data.</text>
</comment>
<evidence type="ECO:0000256" key="14">
    <source>
        <dbReference type="ARBA" id="ARBA00032370"/>
    </source>
</evidence>
<gene>
    <name evidence="22" type="ORF">MAIT1_00026</name>
</gene>
<feature type="transmembrane region" description="Helical" evidence="21">
    <location>
        <begin position="317"/>
        <end position="341"/>
    </location>
</feature>
<dbReference type="AlphaFoldDB" id="A0A1Y2K8J6"/>
<evidence type="ECO:0000256" key="3">
    <source>
        <dbReference type="ARBA" id="ARBA00022475"/>
    </source>
</evidence>
<feature type="transmembrane region" description="Helical" evidence="21">
    <location>
        <begin position="178"/>
        <end position="194"/>
    </location>
</feature>
<evidence type="ECO:0000313" key="23">
    <source>
        <dbReference type="Proteomes" id="UP000194003"/>
    </source>
</evidence>
<evidence type="ECO:0000256" key="13">
    <source>
        <dbReference type="ARBA" id="ARBA00023316"/>
    </source>
</evidence>
<evidence type="ECO:0000256" key="5">
    <source>
        <dbReference type="ARBA" id="ARBA00022676"/>
    </source>
</evidence>
<proteinExistence type="inferred from homology"/>
<dbReference type="GO" id="GO:0015648">
    <property type="term" value="F:lipid-linked peptidoglycan transporter activity"/>
    <property type="evidence" value="ECO:0007669"/>
    <property type="project" value="TreeGrafter"/>
</dbReference>
<dbReference type="Proteomes" id="UP000194003">
    <property type="component" value="Unassembled WGS sequence"/>
</dbReference>
<keyword evidence="8" id="KW-0133">Cell shape</keyword>
<reference evidence="22 23" key="1">
    <citation type="journal article" date="2016" name="BMC Genomics">
        <title>Combined genomic and structural analyses of a cultured magnetotactic bacterium reveals its niche adaptation to a dynamic environment.</title>
        <authorList>
            <person name="Araujo A.C."/>
            <person name="Morillo V."/>
            <person name="Cypriano J."/>
            <person name="Teixeira L.C."/>
            <person name="Leao P."/>
            <person name="Lyra S."/>
            <person name="Almeida L.G."/>
            <person name="Bazylinski D.A."/>
            <person name="Vasconcellos A.T."/>
            <person name="Abreu F."/>
            <person name="Lins U."/>
        </authorList>
    </citation>
    <scope>NUCLEOTIDE SEQUENCE [LARGE SCALE GENOMIC DNA]</scope>
    <source>
        <strain evidence="22 23">IT-1</strain>
    </source>
</reference>
<accession>A0A1Y2K8J6</accession>
<protein>
    <recommendedName>
        <fullName evidence="17">Probable peptidoglycan glycosyltransferase FtsW</fullName>
        <ecNumber evidence="19">2.4.99.28</ecNumber>
    </recommendedName>
    <alternativeName>
        <fullName evidence="18">Cell division protein FtsW</fullName>
    </alternativeName>
    <alternativeName>
        <fullName evidence="15">Cell wall polymerase</fullName>
    </alternativeName>
    <alternativeName>
        <fullName evidence="14">Peptidoglycan polymerase</fullName>
    </alternativeName>
</protein>
<evidence type="ECO:0000256" key="9">
    <source>
        <dbReference type="ARBA" id="ARBA00022984"/>
    </source>
</evidence>
<keyword evidence="10 21" id="KW-1133">Transmembrane helix</keyword>
<evidence type="ECO:0000256" key="2">
    <source>
        <dbReference type="ARBA" id="ARBA00004752"/>
    </source>
</evidence>
<feature type="transmembrane region" description="Helical" evidence="21">
    <location>
        <begin position="130"/>
        <end position="147"/>
    </location>
</feature>
<feature type="transmembrane region" description="Helical" evidence="21">
    <location>
        <begin position="154"/>
        <end position="172"/>
    </location>
</feature>
<dbReference type="NCBIfam" id="TIGR02614">
    <property type="entry name" value="ftsW"/>
    <property type="match status" value="1"/>
</dbReference>
<comment type="subcellular location">
    <subcellularLocation>
        <location evidence="1">Cell membrane</location>
        <topology evidence="1">Multi-pass membrane protein</topology>
    </subcellularLocation>
</comment>
<evidence type="ECO:0000256" key="10">
    <source>
        <dbReference type="ARBA" id="ARBA00022989"/>
    </source>
</evidence>
<evidence type="ECO:0000256" key="16">
    <source>
        <dbReference type="ARBA" id="ARBA00038053"/>
    </source>
</evidence>
<evidence type="ECO:0000256" key="12">
    <source>
        <dbReference type="ARBA" id="ARBA00023306"/>
    </source>
</evidence>
<organism evidence="22 23">
    <name type="scientific">Magnetofaba australis IT-1</name>
    <dbReference type="NCBI Taxonomy" id="1434232"/>
    <lineage>
        <taxon>Bacteria</taxon>
        <taxon>Pseudomonadati</taxon>
        <taxon>Pseudomonadota</taxon>
        <taxon>Magnetococcia</taxon>
        <taxon>Magnetococcales</taxon>
        <taxon>Magnetococcaceae</taxon>
        <taxon>Magnetofaba</taxon>
    </lineage>
</organism>
<evidence type="ECO:0000256" key="8">
    <source>
        <dbReference type="ARBA" id="ARBA00022960"/>
    </source>
</evidence>
<evidence type="ECO:0000256" key="18">
    <source>
        <dbReference type="ARBA" id="ARBA00041418"/>
    </source>
</evidence>
<dbReference type="InterPro" id="IPR013437">
    <property type="entry name" value="FtsW"/>
</dbReference>
<evidence type="ECO:0000256" key="11">
    <source>
        <dbReference type="ARBA" id="ARBA00023136"/>
    </source>
</evidence>
<dbReference type="GO" id="GO:0005886">
    <property type="term" value="C:plasma membrane"/>
    <property type="evidence" value="ECO:0007669"/>
    <property type="project" value="UniProtKB-SubCell"/>
</dbReference>
<keyword evidence="3" id="KW-1003">Cell membrane</keyword>
<sequence length="402" mass="42801">MRKQTGVTKDSAMNDRIKGPHIDYLLMAVAITLVAIGLVMVYSASSPMAIRKFGDPTYFALRNLVFAGGGLLTMLWVSRLPVSTIRSIGQFGFWVSLLLLMLVLIPGIGIEGGGARRWINLGAFTMQPSELFKVTLALFVAHLLTANPERVHKLRGGLAPILGVFGVAAALLMSEPDFGATVTAGAVLLGMIFISGVRVAWIISLLAVAVPAAAIGVIMAPYRFKRVISFLDPWDDPLGSDFQLVQSLLAFGNGGLTGMGLGEGRQKQFYLPESHTDFIFAVIGEELGLFMVLFMILLFSILVWRGFSIARRSQDRFVSLAATGISMLIGVQTMANMGVVMGLLPPKGLTLPLVSYGGSSLIVSMGAVGLLLAFSRAASDPSISSEPTGKGGFRLSALFGRA</sequence>
<dbReference type="STRING" id="1434232.MAIT1_00026"/>
<evidence type="ECO:0000256" key="17">
    <source>
        <dbReference type="ARBA" id="ARBA00041185"/>
    </source>
</evidence>
<keyword evidence="4 22" id="KW-0132">Cell division</keyword>
<keyword evidence="13" id="KW-0961">Cell wall biogenesis/degradation</keyword>